<name>A0A438EJL8_VITVI</name>
<evidence type="ECO:0000256" key="1">
    <source>
        <dbReference type="SAM" id="MobiDB-lite"/>
    </source>
</evidence>
<sequence length="111" mass="12434">MVMTWLMNSMNEEIGSNYMCYSTAKELWDNVNQMYSDLEFDEVRGGIIGRVPLPKISEVFVEVRREESRRHVMLGKKSNSGAVESSALSVAEGSANKTASFQQGPGERPRV</sequence>
<proteinExistence type="predicted"/>
<accession>A0A438EJL8</accession>
<comment type="caution">
    <text evidence="2">The sequence shown here is derived from an EMBL/GenBank/DDBJ whole genome shotgun (WGS) entry which is preliminary data.</text>
</comment>
<evidence type="ECO:0008006" key="4">
    <source>
        <dbReference type="Google" id="ProtNLM"/>
    </source>
</evidence>
<dbReference type="AlphaFoldDB" id="A0A438EJL8"/>
<organism evidence="2 3">
    <name type="scientific">Vitis vinifera</name>
    <name type="common">Grape</name>
    <dbReference type="NCBI Taxonomy" id="29760"/>
    <lineage>
        <taxon>Eukaryota</taxon>
        <taxon>Viridiplantae</taxon>
        <taxon>Streptophyta</taxon>
        <taxon>Embryophyta</taxon>
        <taxon>Tracheophyta</taxon>
        <taxon>Spermatophyta</taxon>
        <taxon>Magnoliopsida</taxon>
        <taxon>eudicotyledons</taxon>
        <taxon>Gunneridae</taxon>
        <taxon>Pentapetalae</taxon>
        <taxon>rosids</taxon>
        <taxon>Vitales</taxon>
        <taxon>Vitaceae</taxon>
        <taxon>Viteae</taxon>
        <taxon>Vitis</taxon>
    </lineage>
</organism>
<feature type="compositionally biased region" description="Polar residues" evidence="1">
    <location>
        <begin position="77"/>
        <end position="88"/>
    </location>
</feature>
<reference evidence="2 3" key="1">
    <citation type="journal article" date="2018" name="PLoS Genet.">
        <title>Population sequencing reveals clonal diversity and ancestral inbreeding in the grapevine cultivar Chardonnay.</title>
        <authorList>
            <person name="Roach M.J."/>
            <person name="Johnson D.L."/>
            <person name="Bohlmann J."/>
            <person name="van Vuuren H.J."/>
            <person name="Jones S.J."/>
            <person name="Pretorius I.S."/>
            <person name="Schmidt S.A."/>
            <person name="Borneman A.R."/>
        </authorList>
    </citation>
    <scope>NUCLEOTIDE SEQUENCE [LARGE SCALE GENOMIC DNA]</scope>
    <source>
        <strain evidence="3">cv. Chardonnay</strain>
        <tissue evidence="2">Leaf</tissue>
    </source>
</reference>
<dbReference type="EMBL" id="QGNW01001263">
    <property type="protein sequence ID" value="RVW47926.1"/>
    <property type="molecule type" value="Genomic_DNA"/>
</dbReference>
<gene>
    <name evidence="2" type="ORF">CK203_116687</name>
</gene>
<dbReference type="Proteomes" id="UP000288805">
    <property type="component" value="Unassembled WGS sequence"/>
</dbReference>
<evidence type="ECO:0000313" key="3">
    <source>
        <dbReference type="Proteomes" id="UP000288805"/>
    </source>
</evidence>
<feature type="region of interest" description="Disordered" evidence="1">
    <location>
        <begin position="74"/>
        <end position="111"/>
    </location>
</feature>
<evidence type="ECO:0000313" key="2">
    <source>
        <dbReference type="EMBL" id="RVW47926.1"/>
    </source>
</evidence>
<protein>
    <recommendedName>
        <fullName evidence="4">Retrotransposon Copia-like N-terminal domain-containing protein</fullName>
    </recommendedName>
</protein>